<dbReference type="RefSeq" id="WP_093317576.1">
    <property type="nucleotide sequence ID" value="NZ_FOAF01000001.1"/>
</dbReference>
<sequence>MQKLLQKLLTKPIIRFADKYASRPDKLRIHDALSSLLNNIQQNKTKKGLLLDLNQHDKFIIFSDHHKGAKDYRDDFLLAEKNYLAALTYYNDKLYTYCSLGDSEELWKNNIFSVIKHHKVSFDMEKRFVDRNAFIKVWGNHDLYWDNDPLAFFMLEKIYGKKIPVYAGVLLSAEIDKRALSIFLTHGHQGDLQSDGNWFSKWFVSTIWGPLQSYLRINPNTPANDQQLKSAHNMMMYEWTAQQKDLVLITGHTHQPVFNSLTHLERTYKRLDIARASGDAEQVKKLEAILQAGKVSGETSPRLENSKDTYFNTGCCCYSDGDITGIELDRHTIKLIEWKCIDGKQPQRLVLEENDLKNLLEKSD</sequence>
<dbReference type="SUPFAM" id="SSF56300">
    <property type="entry name" value="Metallo-dependent phosphatases"/>
    <property type="match status" value="1"/>
</dbReference>
<evidence type="ECO:0000313" key="3">
    <source>
        <dbReference type="Proteomes" id="UP000199421"/>
    </source>
</evidence>
<reference evidence="3" key="1">
    <citation type="submission" date="2016-10" db="EMBL/GenBank/DDBJ databases">
        <authorList>
            <person name="Varghese N."/>
            <person name="Submissions S."/>
        </authorList>
    </citation>
    <scope>NUCLEOTIDE SEQUENCE [LARGE SCALE GENOMIC DNA]</scope>
    <source>
        <strain evidence="3">DSM 18733</strain>
    </source>
</reference>
<dbReference type="OrthoDB" id="9773199at2"/>
<dbReference type="Proteomes" id="UP000199421">
    <property type="component" value="Unassembled WGS sequence"/>
</dbReference>
<keyword evidence="3" id="KW-1185">Reference proteome</keyword>
<dbReference type="AlphaFoldDB" id="A0A1H7HNQ3"/>
<dbReference type="InterPro" id="IPR029052">
    <property type="entry name" value="Metallo-depent_PP-like"/>
</dbReference>
<dbReference type="Pfam" id="PF00149">
    <property type="entry name" value="Metallophos"/>
    <property type="match status" value="1"/>
</dbReference>
<dbReference type="GO" id="GO:0016787">
    <property type="term" value="F:hydrolase activity"/>
    <property type="evidence" value="ECO:0007669"/>
    <property type="project" value="InterPro"/>
</dbReference>
<evidence type="ECO:0000259" key="1">
    <source>
        <dbReference type="Pfam" id="PF00149"/>
    </source>
</evidence>
<evidence type="ECO:0000313" key="2">
    <source>
        <dbReference type="EMBL" id="SEK49845.1"/>
    </source>
</evidence>
<name>A0A1H7HNQ3_OLID1</name>
<dbReference type="Gene3D" id="3.60.21.10">
    <property type="match status" value="1"/>
</dbReference>
<protein>
    <submittedName>
        <fullName evidence="2">Calcineurin-like phosphoesterase</fullName>
    </submittedName>
</protein>
<feature type="domain" description="Calcineurin-like phosphoesterase" evidence="1">
    <location>
        <begin position="58"/>
        <end position="256"/>
    </location>
</feature>
<proteinExistence type="predicted"/>
<dbReference type="EMBL" id="FOAF01000001">
    <property type="protein sequence ID" value="SEK49845.1"/>
    <property type="molecule type" value="Genomic_DNA"/>
</dbReference>
<organism evidence="2 3">
    <name type="scientific">Olivibacter domesticus</name>
    <name type="common">Pseudosphingobacterium domesticum</name>
    <dbReference type="NCBI Taxonomy" id="407022"/>
    <lineage>
        <taxon>Bacteria</taxon>
        <taxon>Pseudomonadati</taxon>
        <taxon>Bacteroidota</taxon>
        <taxon>Sphingobacteriia</taxon>
        <taxon>Sphingobacteriales</taxon>
        <taxon>Sphingobacteriaceae</taxon>
        <taxon>Olivibacter</taxon>
    </lineage>
</organism>
<accession>A0A1H7HNQ3</accession>
<dbReference type="InterPro" id="IPR004843">
    <property type="entry name" value="Calcineurin-like_PHP"/>
</dbReference>
<gene>
    <name evidence="2" type="ORF">SAMN05661044_00385</name>
</gene>
<dbReference type="STRING" id="407022.SAMN05661044_00385"/>